<evidence type="ECO:0000313" key="3">
    <source>
        <dbReference type="Proteomes" id="UP001216390"/>
    </source>
</evidence>
<protein>
    <submittedName>
        <fullName evidence="2">Uncharacterized protein</fullName>
    </submittedName>
</protein>
<name>A0AAE9YD54_9ACTN</name>
<feature type="region of interest" description="Disordered" evidence="1">
    <location>
        <begin position="1"/>
        <end position="26"/>
    </location>
</feature>
<gene>
    <name evidence="2" type="ORF">PO878_14040</name>
</gene>
<reference evidence="2" key="1">
    <citation type="submission" date="2023-01" db="EMBL/GenBank/DDBJ databases">
        <title>The diversity of Class Acidimicrobiia in South China Sea sediment environments and the proposal of Iamia marina sp. nov., a novel species of the genus Iamia.</title>
        <authorList>
            <person name="He Y."/>
            <person name="Tian X."/>
        </authorList>
    </citation>
    <scope>NUCLEOTIDE SEQUENCE</scope>
    <source>
        <strain evidence="2">DSM 19957</strain>
    </source>
</reference>
<keyword evidence="3" id="KW-1185">Reference proteome</keyword>
<sequence>MVDVAPGLPPLTLVDDPSSEVDLDTGGSDGAEVAALVAAARIDGAATVRTGDPRAAHRAATVIDAIVAAGARDRERAT</sequence>
<dbReference type="Proteomes" id="UP001216390">
    <property type="component" value="Chromosome"/>
</dbReference>
<proteinExistence type="predicted"/>
<evidence type="ECO:0000256" key="1">
    <source>
        <dbReference type="SAM" id="MobiDB-lite"/>
    </source>
</evidence>
<dbReference type="KEGG" id="ima:PO878_14040"/>
<evidence type="ECO:0000313" key="2">
    <source>
        <dbReference type="EMBL" id="WCO65621.1"/>
    </source>
</evidence>
<dbReference type="RefSeq" id="WP_272735148.1">
    <property type="nucleotide sequence ID" value="NZ_CP116942.1"/>
</dbReference>
<dbReference type="EMBL" id="CP116942">
    <property type="protein sequence ID" value="WCO65621.1"/>
    <property type="molecule type" value="Genomic_DNA"/>
</dbReference>
<dbReference type="AlphaFoldDB" id="A0AAE9YD54"/>
<accession>A0AAE9YD54</accession>
<organism evidence="2 3">
    <name type="scientific">Iamia majanohamensis</name>
    <dbReference type="NCBI Taxonomy" id="467976"/>
    <lineage>
        <taxon>Bacteria</taxon>
        <taxon>Bacillati</taxon>
        <taxon>Actinomycetota</taxon>
        <taxon>Acidimicrobiia</taxon>
        <taxon>Acidimicrobiales</taxon>
        <taxon>Iamiaceae</taxon>
        <taxon>Iamia</taxon>
    </lineage>
</organism>